<dbReference type="Proteomes" id="UP001165960">
    <property type="component" value="Unassembled WGS sequence"/>
</dbReference>
<evidence type="ECO:0000313" key="2">
    <source>
        <dbReference type="Proteomes" id="UP001165960"/>
    </source>
</evidence>
<accession>A0ACC2U9K8</accession>
<reference evidence="1" key="1">
    <citation type="submission" date="2022-04" db="EMBL/GenBank/DDBJ databases">
        <title>Genome of the entomopathogenic fungus Entomophthora muscae.</title>
        <authorList>
            <person name="Elya C."/>
            <person name="Lovett B.R."/>
            <person name="Lee E."/>
            <person name="Macias A.M."/>
            <person name="Hajek A.E."/>
            <person name="De Bivort B.L."/>
            <person name="Kasson M.T."/>
            <person name="De Fine Licht H.H."/>
            <person name="Stajich J.E."/>
        </authorList>
    </citation>
    <scope>NUCLEOTIDE SEQUENCE</scope>
    <source>
        <strain evidence="1">Berkeley</strain>
    </source>
</reference>
<keyword evidence="2" id="KW-1185">Reference proteome</keyword>
<gene>
    <name evidence="1" type="ORF">DSO57_1031758</name>
</gene>
<evidence type="ECO:0000313" key="1">
    <source>
        <dbReference type="EMBL" id="KAJ9083738.1"/>
    </source>
</evidence>
<organism evidence="1 2">
    <name type="scientific">Entomophthora muscae</name>
    <dbReference type="NCBI Taxonomy" id="34485"/>
    <lineage>
        <taxon>Eukaryota</taxon>
        <taxon>Fungi</taxon>
        <taxon>Fungi incertae sedis</taxon>
        <taxon>Zoopagomycota</taxon>
        <taxon>Entomophthoromycotina</taxon>
        <taxon>Entomophthoromycetes</taxon>
        <taxon>Entomophthorales</taxon>
        <taxon>Entomophthoraceae</taxon>
        <taxon>Entomophthora</taxon>
    </lineage>
</organism>
<sequence>MACWRDDNKVLSHKIASMKAKLLEAFSQKGNGNKIQGQDNDLDLSQEPRPKRQLWEGEQPQGCSRKSQEHSHCQMIQSFTHSYQQSWVEAKPRTILGGQGRFPWALAEA</sequence>
<comment type="caution">
    <text evidence="1">The sequence shown here is derived from an EMBL/GenBank/DDBJ whole genome shotgun (WGS) entry which is preliminary data.</text>
</comment>
<proteinExistence type="predicted"/>
<dbReference type="EMBL" id="QTSX02000941">
    <property type="protein sequence ID" value="KAJ9083738.1"/>
    <property type="molecule type" value="Genomic_DNA"/>
</dbReference>
<name>A0ACC2U9K8_9FUNG</name>
<protein>
    <submittedName>
        <fullName evidence="1">Uncharacterized protein</fullName>
    </submittedName>
</protein>